<protein>
    <submittedName>
        <fullName evidence="1">Uncharacterized protein</fullName>
    </submittedName>
</protein>
<keyword evidence="2" id="KW-1185">Reference proteome</keyword>
<evidence type="ECO:0000313" key="2">
    <source>
        <dbReference type="Proteomes" id="UP001062846"/>
    </source>
</evidence>
<gene>
    <name evidence="1" type="ORF">RHMOL_Rhmol01G0304100</name>
</gene>
<dbReference type="EMBL" id="CM046388">
    <property type="protein sequence ID" value="KAI8573805.1"/>
    <property type="molecule type" value="Genomic_DNA"/>
</dbReference>
<reference evidence="1" key="1">
    <citation type="submission" date="2022-02" db="EMBL/GenBank/DDBJ databases">
        <title>Plant Genome Project.</title>
        <authorList>
            <person name="Zhang R.-G."/>
        </authorList>
    </citation>
    <scope>NUCLEOTIDE SEQUENCE</scope>
    <source>
        <strain evidence="1">AT1</strain>
    </source>
</reference>
<organism evidence="1 2">
    <name type="scientific">Rhododendron molle</name>
    <name type="common">Chinese azalea</name>
    <name type="synonym">Azalea mollis</name>
    <dbReference type="NCBI Taxonomy" id="49168"/>
    <lineage>
        <taxon>Eukaryota</taxon>
        <taxon>Viridiplantae</taxon>
        <taxon>Streptophyta</taxon>
        <taxon>Embryophyta</taxon>
        <taxon>Tracheophyta</taxon>
        <taxon>Spermatophyta</taxon>
        <taxon>Magnoliopsida</taxon>
        <taxon>eudicotyledons</taxon>
        <taxon>Gunneridae</taxon>
        <taxon>Pentapetalae</taxon>
        <taxon>asterids</taxon>
        <taxon>Ericales</taxon>
        <taxon>Ericaceae</taxon>
        <taxon>Ericoideae</taxon>
        <taxon>Rhodoreae</taxon>
        <taxon>Rhododendron</taxon>
    </lineage>
</organism>
<proteinExistence type="predicted"/>
<evidence type="ECO:0000313" key="1">
    <source>
        <dbReference type="EMBL" id="KAI8573805.1"/>
    </source>
</evidence>
<comment type="caution">
    <text evidence="1">The sequence shown here is derived from an EMBL/GenBank/DDBJ whole genome shotgun (WGS) entry which is preliminary data.</text>
</comment>
<sequence length="119" mass="13306">MKSTSGKITSTKEISLSKASKVLSKFVHAETGASQAVSSYLRRASASFDELVQLHKDLKASKPVRKPRKPEQEGSTLDGETVKQEENEGSEGKRQNKRRKSEDSSSKKEKKRRRIEGED</sequence>
<dbReference type="Proteomes" id="UP001062846">
    <property type="component" value="Chromosome 1"/>
</dbReference>
<accession>A0ACC0Q7U0</accession>
<name>A0ACC0Q7U0_RHOML</name>